<feature type="domain" description="Histone deacetylase" evidence="1">
    <location>
        <begin position="72"/>
        <end position="155"/>
    </location>
</feature>
<protein>
    <recommendedName>
        <fullName evidence="1">Histone deacetylase domain-containing protein</fullName>
    </recommendedName>
</protein>
<proteinExistence type="predicted"/>
<dbReference type="PRINTS" id="PR01270">
    <property type="entry name" value="HDASUPER"/>
</dbReference>
<evidence type="ECO:0000313" key="2">
    <source>
        <dbReference type="EMBL" id="AGK60199.1"/>
    </source>
</evidence>
<keyword evidence="3" id="KW-1185">Reference proteome</keyword>
<accession>N0B9B0</accession>
<evidence type="ECO:0000313" key="3">
    <source>
        <dbReference type="Proteomes" id="UP000013307"/>
    </source>
</evidence>
<reference evidence="2 3" key="1">
    <citation type="journal article" date="2013" name="Genome Announc.">
        <title>Complete Genome Sequence of the Thermophilic and Facultatively Chemolithoautotrophic Sulfate Reducer Archaeoglobus sulfaticallidus Strain PM70-1T.</title>
        <authorList>
            <person name="Stokke R."/>
            <person name="Hocking W.P."/>
            <person name="Steinsbu B.O."/>
            <person name="Steen I.H."/>
        </authorList>
    </citation>
    <scope>NUCLEOTIDE SEQUENCE [LARGE SCALE GENOMIC DNA]</scope>
    <source>
        <strain evidence="2">PM70-1</strain>
    </source>
</reference>
<evidence type="ECO:0000259" key="1">
    <source>
        <dbReference type="Pfam" id="PF00850"/>
    </source>
</evidence>
<dbReference type="Pfam" id="PF00850">
    <property type="entry name" value="Hist_deacetyl"/>
    <property type="match status" value="1"/>
</dbReference>
<dbReference type="InterPro" id="IPR037138">
    <property type="entry name" value="His_deacetylse_dom_sf"/>
</dbReference>
<dbReference type="Gene3D" id="3.40.800.20">
    <property type="entry name" value="Histone deacetylase domain"/>
    <property type="match status" value="1"/>
</dbReference>
<dbReference type="PANTHER" id="PTHR10625">
    <property type="entry name" value="HISTONE DEACETYLASE HDAC1-RELATED"/>
    <property type="match status" value="1"/>
</dbReference>
<dbReference type="OrthoDB" id="147549at2157"/>
<organism evidence="2 3">
    <name type="scientific">Archaeoglobus sulfaticallidus PM70-1</name>
    <dbReference type="NCBI Taxonomy" id="387631"/>
    <lineage>
        <taxon>Archaea</taxon>
        <taxon>Methanobacteriati</taxon>
        <taxon>Methanobacteriota</taxon>
        <taxon>Archaeoglobi</taxon>
        <taxon>Archaeoglobales</taxon>
        <taxon>Archaeoglobaceae</taxon>
        <taxon>Archaeoglobus</taxon>
    </lineage>
</organism>
<gene>
    <name evidence="2" type="ORF">Asulf_00164</name>
</gene>
<dbReference type="KEGG" id="ast:Asulf_00164"/>
<name>N0B9B0_9EURY</name>
<dbReference type="HOGENOM" id="CLU_007727_8_4_2"/>
<dbReference type="AlphaFoldDB" id="N0B9B0"/>
<dbReference type="InterPro" id="IPR000286">
    <property type="entry name" value="HDACs"/>
</dbReference>
<dbReference type="Proteomes" id="UP000013307">
    <property type="component" value="Chromosome"/>
</dbReference>
<dbReference type="RefSeq" id="WP_015589798.1">
    <property type="nucleotide sequence ID" value="NC_021169.1"/>
</dbReference>
<dbReference type="GeneID" id="15391810"/>
<dbReference type="eggNOG" id="arCOG00324">
    <property type="taxonomic scope" value="Archaea"/>
</dbReference>
<dbReference type="STRING" id="387631.Asulf_00164"/>
<dbReference type="GO" id="GO:0040029">
    <property type="term" value="P:epigenetic regulation of gene expression"/>
    <property type="evidence" value="ECO:0007669"/>
    <property type="project" value="TreeGrafter"/>
</dbReference>
<dbReference type="InterPro" id="IPR023801">
    <property type="entry name" value="His_deacetylse_dom"/>
</dbReference>
<sequence length="257" mass="29658">MEFVVVYSPEMKESNLAVCRRLYGFEKALKELGIEYKEPEILEFDEELLYQIHSREMIDKSKKFFAFKATFKSAWCVYTAVKLLDEYDLAIVATAGTGHNAMRDRFRGYSFINDVNLAISIMKDSMPRIAVIDTDIHHGDGVFEYAAYNDNISIFCFCNREESHESKICRHVSKLEDEIDSVFEDAGSHDALIWYLGQDAFEELHEQSFDEKCLERIARKIRELGTKTRIKTLIILSGGVDSEVTERISKKIFSVLI</sequence>
<dbReference type="InterPro" id="IPR023696">
    <property type="entry name" value="Ureohydrolase_dom_sf"/>
</dbReference>
<dbReference type="EMBL" id="CP005290">
    <property type="protein sequence ID" value="AGK60199.1"/>
    <property type="molecule type" value="Genomic_DNA"/>
</dbReference>
<dbReference type="PANTHER" id="PTHR10625:SF10">
    <property type="entry name" value="HISTONE DEACETYLASE HDAC1"/>
    <property type="match status" value="1"/>
</dbReference>
<dbReference type="SUPFAM" id="SSF52768">
    <property type="entry name" value="Arginase/deacetylase"/>
    <property type="match status" value="1"/>
</dbReference>
<dbReference type="GO" id="GO:0004407">
    <property type="term" value="F:histone deacetylase activity"/>
    <property type="evidence" value="ECO:0007669"/>
    <property type="project" value="TreeGrafter"/>
</dbReference>